<proteinExistence type="inferred from homology"/>
<accession>A0ABR1CCG0</accession>
<feature type="coiled-coil region" evidence="7">
    <location>
        <begin position="78"/>
        <end position="105"/>
    </location>
</feature>
<evidence type="ECO:0000256" key="4">
    <source>
        <dbReference type="ARBA" id="ARBA00022776"/>
    </source>
</evidence>
<dbReference type="EMBL" id="JAVFWL010000002">
    <property type="protein sequence ID" value="KAK6734921.1"/>
    <property type="molecule type" value="Genomic_DNA"/>
</dbReference>
<evidence type="ECO:0000256" key="6">
    <source>
        <dbReference type="ARBA" id="ARBA00023306"/>
    </source>
</evidence>
<reference evidence="9 10" key="1">
    <citation type="submission" date="2023-08" db="EMBL/GenBank/DDBJ databases">
        <title>A Necator americanus chromosomal reference genome.</title>
        <authorList>
            <person name="Ilik V."/>
            <person name="Petrzelkova K.J."/>
            <person name="Pardy F."/>
            <person name="Fuh T."/>
            <person name="Niatou-Singa F.S."/>
            <person name="Gouil Q."/>
            <person name="Baker L."/>
            <person name="Ritchie M.E."/>
            <person name="Jex A.R."/>
            <person name="Gazzola D."/>
            <person name="Li H."/>
            <person name="Toshio Fujiwara R."/>
            <person name="Zhan B."/>
            <person name="Aroian R.V."/>
            <person name="Pafco B."/>
            <person name="Schwarz E.M."/>
        </authorList>
    </citation>
    <scope>NUCLEOTIDE SEQUENCE [LARGE SCALE GENOMIC DNA]</scope>
    <source>
        <strain evidence="9 10">Aroian</strain>
        <tissue evidence="9">Whole animal</tissue>
    </source>
</reference>
<organism evidence="9 10">
    <name type="scientific">Necator americanus</name>
    <name type="common">Human hookworm</name>
    <dbReference type="NCBI Taxonomy" id="51031"/>
    <lineage>
        <taxon>Eukaryota</taxon>
        <taxon>Metazoa</taxon>
        <taxon>Ecdysozoa</taxon>
        <taxon>Nematoda</taxon>
        <taxon>Chromadorea</taxon>
        <taxon>Rhabditida</taxon>
        <taxon>Rhabditina</taxon>
        <taxon>Rhabditomorpha</taxon>
        <taxon>Strongyloidea</taxon>
        <taxon>Ancylostomatidae</taxon>
        <taxon>Bunostominae</taxon>
        <taxon>Necator</taxon>
    </lineage>
</organism>
<keyword evidence="6" id="KW-0131">Cell cycle</keyword>
<dbReference type="Proteomes" id="UP001303046">
    <property type="component" value="Unassembled WGS sequence"/>
</dbReference>
<dbReference type="Gene3D" id="3.30.457.60">
    <property type="match status" value="1"/>
</dbReference>
<evidence type="ECO:0000313" key="10">
    <source>
        <dbReference type="Proteomes" id="UP001303046"/>
    </source>
</evidence>
<comment type="similarity">
    <text evidence="2">Belongs to the MAD1 family.</text>
</comment>
<name>A0ABR1CCG0_NECAM</name>
<keyword evidence="3" id="KW-0132">Cell division</keyword>
<evidence type="ECO:0000256" key="7">
    <source>
        <dbReference type="SAM" id="Coils"/>
    </source>
</evidence>
<feature type="coiled-coil region" evidence="7">
    <location>
        <begin position="374"/>
        <end position="415"/>
    </location>
</feature>
<keyword evidence="5" id="KW-0539">Nucleus</keyword>
<evidence type="ECO:0000256" key="3">
    <source>
        <dbReference type="ARBA" id="ARBA00022618"/>
    </source>
</evidence>
<feature type="coiled-coil region" evidence="7">
    <location>
        <begin position="551"/>
        <end position="585"/>
    </location>
</feature>
<keyword evidence="7" id="KW-0175">Coiled coil</keyword>
<evidence type="ECO:0000313" key="9">
    <source>
        <dbReference type="EMBL" id="KAK6734921.1"/>
    </source>
</evidence>
<dbReference type="PANTHER" id="PTHR23168">
    <property type="entry name" value="MITOTIC SPINDLE ASSEMBLY CHECKPOINT PROTEIN MAD1 MITOTIC ARREST DEFICIENT-LIKE PROTEIN 1"/>
    <property type="match status" value="1"/>
</dbReference>
<evidence type="ECO:0000256" key="8">
    <source>
        <dbReference type="SAM" id="MobiDB-lite"/>
    </source>
</evidence>
<keyword evidence="4" id="KW-0498">Mitosis</keyword>
<gene>
    <name evidence="9" type="primary">Necator_chrII.g6031</name>
    <name evidence="9" type="ORF">RB195_018238</name>
</gene>
<feature type="coiled-coil region" evidence="7">
    <location>
        <begin position="299"/>
        <end position="350"/>
    </location>
</feature>
<evidence type="ECO:0008006" key="11">
    <source>
        <dbReference type="Google" id="ProtNLM"/>
    </source>
</evidence>
<evidence type="ECO:0000256" key="5">
    <source>
        <dbReference type="ARBA" id="ARBA00023242"/>
    </source>
</evidence>
<dbReference type="InterPro" id="IPR008672">
    <property type="entry name" value="Mad1"/>
</dbReference>
<evidence type="ECO:0000256" key="2">
    <source>
        <dbReference type="ARBA" id="ARBA00008029"/>
    </source>
</evidence>
<feature type="coiled-coil region" evidence="7">
    <location>
        <begin position="451"/>
        <end position="499"/>
    </location>
</feature>
<feature type="region of interest" description="Disordered" evidence="8">
    <location>
        <begin position="1"/>
        <end position="23"/>
    </location>
</feature>
<keyword evidence="10" id="KW-1185">Reference proteome</keyword>
<dbReference type="Pfam" id="PF05557">
    <property type="entry name" value="MAD"/>
    <property type="match status" value="1"/>
</dbReference>
<sequence length="694" mass="79783">MIRGRTQSSSDDDDEPSEATMQLNPKLIAQFRKAFPSRDESAKKVVPVATPSLVQISKRLTFDDSFSLPSMANPNVKILELKEEVDFLKRQLSVAENEIKRLKAVEMDGKDRTEKLHLEIVDLKKELIRKNRNTSLDEVKRELCDTICSRDEWRNACTRFYRYFQCAKARLLIAEDEMRSKGLLCDKIKLALTSAWASAEYNTEEIRREDLDEFLQKAASSLEELNNYAKKNRDEDDEIFGDASVEKDHFDVDKGCDLSATDTAMIAEGDHSIFSNMSESILNSTIANTSIDYEKDERIQRLELENSQLKDRLTILFDRAQKSMLMEEKKNSAEEKYHLLEKKMEEMLSEQNSFRSACVRKLFGVYDTASENRAAEIMKQIEELTAKSENLEEDLERARADAINAKNDVELLTKERDILLGRIDHLVATTDDLRKSLKCEKDTCFSVNKCLEEKTARIESLQLELKSVLSEKNSLDVQLSQAHEKLKQLELELRNAGGESTDAGDETQILHLRNNPLQCAVEELRGEVERGRLGKRKAGEVFLHDELSEIKRARDEHLHALEAQLKKSEREKKEATQLQVDLAKKYREISTTLTGYQIKMIDEGEGICYVNSVYDEMDKQFVFKYNAETGIVDLLDVDQDVLSQGRLWENEMQKYIGERHSIPAFLAAVTLQLEARRNLEDVERTDTFSLLHQD</sequence>
<protein>
    <recommendedName>
        <fullName evidence="11">Spindle assembly checkpoint component MAD1</fullName>
    </recommendedName>
</protein>
<dbReference type="PANTHER" id="PTHR23168:SF0">
    <property type="entry name" value="MITOTIC SPINDLE ASSEMBLY CHECKPOINT PROTEIN MAD1"/>
    <property type="match status" value="1"/>
</dbReference>
<comment type="subcellular location">
    <subcellularLocation>
        <location evidence="1">Nucleus</location>
    </subcellularLocation>
</comment>
<comment type="caution">
    <text evidence="9">The sequence shown here is derived from an EMBL/GenBank/DDBJ whole genome shotgun (WGS) entry which is preliminary data.</text>
</comment>
<evidence type="ECO:0000256" key="1">
    <source>
        <dbReference type="ARBA" id="ARBA00004123"/>
    </source>
</evidence>